<evidence type="ECO:0000259" key="1">
    <source>
        <dbReference type="Pfam" id="PF04326"/>
    </source>
</evidence>
<dbReference type="AlphaFoldDB" id="A0A6C0L5E7"/>
<feature type="domain" description="Schlafen AlbA-2" evidence="1">
    <location>
        <begin position="21"/>
        <end position="168"/>
    </location>
</feature>
<organism evidence="2">
    <name type="scientific">viral metagenome</name>
    <dbReference type="NCBI Taxonomy" id="1070528"/>
    <lineage>
        <taxon>unclassified sequences</taxon>
        <taxon>metagenomes</taxon>
        <taxon>organismal metagenomes</taxon>
    </lineage>
</organism>
<dbReference type="PANTHER" id="PTHR12155:SF30">
    <property type="entry name" value="PROTEIN SLFN14"/>
    <property type="match status" value="1"/>
</dbReference>
<proteinExistence type="predicted"/>
<dbReference type="InterPro" id="IPR029684">
    <property type="entry name" value="Schlafen"/>
</dbReference>
<accession>A0A6C0L5E7</accession>
<evidence type="ECO:0000313" key="2">
    <source>
        <dbReference type="EMBL" id="QHU26196.1"/>
    </source>
</evidence>
<dbReference type="EMBL" id="MN740437">
    <property type="protein sequence ID" value="QHU26196.1"/>
    <property type="molecule type" value="Genomic_DNA"/>
</dbReference>
<dbReference type="PANTHER" id="PTHR12155">
    <property type="entry name" value="SCHLAFEN"/>
    <property type="match status" value="1"/>
</dbReference>
<sequence length="228" mass="25979">MQSMQTLPTEWVYGERVPFTESNTVELKRVSIFSGLFVHEPHPKSGLPKYKDTLIGFLNTGGGYLIMGVLNDGTIVGVEDMTEDGLDRLNLWVDSCFNSLVYKTGKPIDPSRVSLKIRTFPVIDRGEGVYGESTKNIVVIEAINRGMPLDIMTRSGTIVYRLNASNFKVSAEPVYRKRDVKGMIQSIQTQMQQIITEKHREIKELREAHAKEVKELRSWSRFSFCCRR</sequence>
<name>A0A6C0L5E7_9ZZZZ</name>
<dbReference type="InterPro" id="IPR007421">
    <property type="entry name" value="Schlafen_AlbA_2_dom"/>
</dbReference>
<dbReference type="Gene3D" id="3.30.950.30">
    <property type="entry name" value="Schlafen, AAA domain"/>
    <property type="match status" value="1"/>
</dbReference>
<protein>
    <recommendedName>
        <fullName evidence="1">Schlafen AlbA-2 domain-containing protein</fullName>
    </recommendedName>
</protein>
<dbReference type="InterPro" id="IPR038461">
    <property type="entry name" value="Schlafen_AlbA_2_dom_sf"/>
</dbReference>
<dbReference type="Pfam" id="PF04326">
    <property type="entry name" value="SLFN_AlbA_2"/>
    <property type="match status" value="1"/>
</dbReference>
<reference evidence="2" key="1">
    <citation type="journal article" date="2020" name="Nature">
        <title>Giant virus diversity and host interactions through global metagenomics.</title>
        <authorList>
            <person name="Schulz F."/>
            <person name="Roux S."/>
            <person name="Paez-Espino D."/>
            <person name="Jungbluth S."/>
            <person name="Walsh D.A."/>
            <person name="Denef V.J."/>
            <person name="McMahon K.D."/>
            <person name="Konstantinidis K.T."/>
            <person name="Eloe-Fadrosh E.A."/>
            <person name="Kyrpides N.C."/>
            <person name="Woyke T."/>
        </authorList>
    </citation>
    <scope>NUCLEOTIDE SEQUENCE</scope>
    <source>
        <strain evidence="2">GVMAG-M-3300027759-16</strain>
    </source>
</reference>